<keyword evidence="6" id="KW-0865">Zymogen</keyword>
<dbReference type="InterPro" id="IPR009003">
    <property type="entry name" value="Peptidase_S1_PA"/>
</dbReference>
<evidence type="ECO:0000256" key="5">
    <source>
        <dbReference type="ARBA" id="ARBA00022825"/>
    </source>
</evidence>
<dbReference type="InterPro" id="IPR035070">
    <property type="entry name" value="Streptogrisin_prodomain"/>
</dbReference>
<protein>
    <submittedName>
        <fullName evidence="11">S1 family peptidase</fullName>
    </submittedName>
</protein>
<dbReference type="InterPro" id="IPR004236">
    <property type="entry name" value="Pept_S1_alpha_lytic"/>
</dbReference>
<dbReference type="InterPro" id="IPR006311">
    <property type="entry name" value="TAT_signal"/>
</dbReference>
<proteinExistence type="inferred from homology"/>
<evidence type="ECO:0000259" key="10">
    <source>
        <dbReference type="Pfam" id="PF02983"/>
    </source>
</evidence>
<dbReference type="PIRSF" id="PIRSF001134">
    <property type="entry name" value="Streptogrisin"/>
    <property type="match status" value="1"/>
</dbReference>
<dbReference type="InterPro" id="IPR001254">
    <property type="entry name" value="Trypsin_dom"/>
</dbReference>
<evidence type="ECO:0000256" key="4">
    <source>
        <dbReference type="ARBA" id="ARBA00022801"/>
    </source>
</evidence>
<dbReference type="CDD" id="cd21112">
    <property type="entry name" value="alphaLP-like"/>
    <property type="match status" value="1"/>
</dbReference>
<keyword evidence="7" id="KW-1015">Disulfide bond</keyword>
<dbReference type="InterPro" id="IPR001316">
    <property type="entry name" value="Pept_S1A_streptogrisin"/>
</dbReference>
<accession>A0ABV9TYB6</accession>
<keyword evidence="2" id="KW-0645">Protease</keyword>
<sequence length="351" mass="35776">MSSHHLPRRTGLTVLAAAALAAAAVPGAHAAQPKPTPAPNPARTAATLAKQLGGRSAGAYLDRTTHKLVVTVTRDADARTVRAAGAEPRTVARDGTALRAATAQLDKTARVPGTAWYIDPRTDQVVVSVDSTVTGAKLAKVKAAAGKLGSTVRMKQVRGTFRPLISGGDAIYGANVRCSLGFNVHDSSGNAYFITAGHCGNDSSYWTDESGNQLGNTIDSRFPGTDYAIVQYTGGADHPSDVDLYYGGTQPITQAADAYVGESVQRSGSTSGLHDGTVNGLDATVTYQEGTVSGLIDTDVCAEPGDSGGSLFDGTSALGLTSGGSGDCSSGGETFFQPVPPVLSAYGVDVG</sequence>
<dbReference type="Pfam" id="PF02983">
    <property type="entry name" value="Pro_Al_protease"/>
    <property type="match status" value="1"/>
</dbReference>
<feature type="domain" description="Peptidase S1" evidence="9">
    <location>
        <begin position="189"/>
        <end position="342"/>
    </location>
</feature>
<name>A0ABV9TYB6_9ACTN</name>
<keyword evidence="5" id="KW-0720">Serine protease</keyword>
<organism evidence="11 12">
    <name type="scientific">Actinomadura gamaensis</name>
    <dbReference type="NCBI Taxonomy" id="1763541"/>
    <lineage>
        <taxon>Bacteria</taxon>
        <taxon>Bacillati</taxon>
        <taxon>Actinomycetota</taxon>
        <taxon>Actinomycetes</taxon>
        <taxon>Streptosporangiales</taxon>
        <taxon>Thermomonosporaceae</taxon>
        <taxon>Actinomadura</taxon>
    </lineage>
</organism>
<evidence type="ECO:0000256" key="1">
    <source>
        <dbReference type="ARBA" id="ARBA00007664"/>
    </source>
</evidence>
<dbReference type="PROSITE" id="PS51318">
    <property type="entry name" value="TAT"/>
    <property type="match status" value="1"/>
</dbReference>
<dbReference type="EMBL" id="JBHSIT010000004">
    <property type="protein sequence ID" value="MFC4909121.1"/>
    <property type="molecule type" value="Genomic_DNA"/>
</dbReference>
<comment type="similarity">
    <text evidence="1">Belongs to the peptidase S1 family.</text>
</comment>
<feature type="signal peptide" evidence="8">
    <location>
        <begin position="1"/>
        <end position="30"/>
    </location>
</feature>
<keyword evidence="4" id="KW-0378">Hydrolase</keyword>
<dbReference type="Gene3D" id="2.40.10.10">
    <property type="entry name" value="Trypsin-like serine proteases"/>
    <property type="match status" value="2"/>
</dbReference>
<keyword evidence="12" id="KW-1185">Reference proteome</keyword>
<feature type="domain" description="Peptidase S1A alpha-lytic prodomain" evidence="10">
    <location>
        <begin position="97"/>
        <end position="148"/>
    </location>
</feature>
<dbReference type="Gene3D" id="3.30.300.50">
    <property type="match status" value="2"/>
</dbReference>
<feature type="chain" id="PRO_5045731512" evidence="8">
    <location>
        <begin position="31"/>
        <end position="351"/>
    </location>
</feature>
<comment type="caution">
    <text evidence="11">The sequence shown here is derived from an EMBL/GenBank/DDBJ whole genome shotgun (WGS) entry which is preliminary data.</text>
</comment>
<evidence type="ECO:0000256" key="8">
    <source>
        <dbReference type="SAM" id="SignalP"/>
    </source>
</evidence>
<evidence type="ECO:0000256" key="2">
    <source>
        <dbReference type="ARBA" id="ARBA00022670"/>
    </source>
</evidence>
<evidence type="ECO:0000256" key="7">
    <source>
        <dbReference type="ARBA" id="ARBA00023157"/>
    </source>
</evidence>
<evidence type="ECO:0000259" key="9">
    <source>
        <dbReference type="Pfam" id="PF00089"/>
    </source>
</evidence>
<dbReference type="PRINTS" id="PR00861">
    <property type="entry name" value="ALYTICPTASE"/>
</dbReference>
<evidence type="ECO:0000313" key="12">
    <source>
        <dbReference type="Proteomes" id="UP001595872"/>
    </source>
</evidence>
<gene>
    <name evidence="11" type="ORF">ACFPCY_17500</name>
</gene>
<evidence type="ECO:0000313" key="11">
    <source>
        <dbReference type="EMBL" id="MFC4909121.1"/>
    </source>
</evidence>
<dbReference type="RefSeq" id="WP_378256346.1">
    <property type="nucleotide sequence ID" value="NZ_JBHSIT010000004.1"/>
</dbReference>
<keyword evidence="3 8" id="KW-0732">Signal</keyword>
<reference evidence="12" key="1">
    <citation type="journal article" date="2019" name="Int. J. Syst. Evol. Microbiol.">
        <title>The Global Catalogue of Microorganisms (GCM) 10K type strain sequencing project: providing services to taxonomists for standard genome sequencing and annotation.</title>
        <authorList>
            <consortium name="The Broad Institute Genomics Platform"/>
            <consortium name="The Broad Institute Genome Sequencing Center for Infectious Disease"/>
            <person name="Wu L."/>
            <person name="Ma J."/>
        </authorList>
    </citation>
    <scope>NUCLEOTIDE SEQUENCE [LARGE SCALE GENOMIC DNA]</scope>
    <source>
        <strain evidence="12">KLKA75</strain>
    </source>
</reference>
<dbReference type="Pfam" id="PF00089">
    <property type="entry name" value="Trypsin"/>
    <property type="match status" value="1"/>
</dbReference>
<dbReference type="SUPFAM" id="SSF50494">
    <property type="entry name" value="Trypsin-like serine proteases"/>
    <property type="match status" value="1"/>
</dbReference>
<dbReference type="Proteomes" id="UP001595872">
    <property type="component" value="Unassembled WGS sequence"/>
</dbReference>
<evidence type="ECO:0000256" key="3">
    <source>
        <dbReference type="ARBA" id="ARBA00022729"/>
    </source>
</evidence>
<evidence type="ECO:0000256" key="6">
    <source>
        <dbReference type="ARBA" id="ARBA00023145"/>
    </source>
</evidence>
<dbReference type="InterPro" id="IPR043504">
    <property type="entry name" value="Peptidase_S1_PA_chymotrypsin"/>
</dbReference>